<keyword evidence="3" id="KW-0813">Transport</keyword>
<dbReference type="NCBIfam" id="TIGR00739">
    <property type="entry name" value="yajC"/>
    <property type="match status" value="1"/>
</dbReference>
<comment type="subcellular location">
    <subcellularLocation>
        <location evidence="1">Cell membrane</location>
        <topology evidence="1">Single-pass membrane protein</topology>
    </subcellularLocation>
</comment>
<dbReference type="RefSeq" id="WP_165111557.1">
    <property type="nucleotide sequence ID" value="NZ_JAALAA010000010.1"/>
</dbReference>
<evidence type="ECO:0000256" key="7">
    <source>
        <dbReference type="ARBA" id="ARBA00022989"/>
    </source>
</evidence>
<sequence length="122" mass="13491">MEFLPFIVIIVLFYFLLIRPQQKRAKEARELQLNLQPGDRVMLTSGLFGTVTEVEETTTNIKVEIADGVVVQVVRQAVAQKVTEAPAVESDEETGEKTEVEAAADETSADAENVIVDLDKKD</sequence>
<dbReference type="PRINTS" id="PR01853">
    <property type="entry name" value="YAJCTRNLCASE"/>
</dbReference>
<dbReference type="SMART" id="SM01323">
    <property type="entry name" value="YajC"/>
    <property type="match status" value="1"/>
</dbReference>
<keyword evidence="12" id="KW-1185">Reference proteome</keyword>
<keyword evidence="4" id="KW-1003">Cell membrane</keyword>
<reference evidence="11 12" key="1">
    <citation type="submission" date="2020-02" db="EMBL/GenBank/DDBJ databases">
        <title>Whole-genome analyses of novel actinobacteria.</title>
        <authorList>
            <person name="Sahin N."/>
        </authorList>
    </citation>
    <scope>NUCLEOTIDE SEQUENCE [LARGE SCALE GENOMIC DNA]</scope>
    <source>
        <strain evidence="11 12">KC13</strain>
    </source>
</reference>
<dbReference type="PANTHER" id="PTHR33909">
    <property type="entry name" value="SEC TRANSLOCON ACCESSORY COMPLEX SUBUNIT YAJC"/>
    <property type="match status" value="1"/>
</dbReference>
<dbReference type="EMBL" id="JAALAA010000010">
    <property type="protein sequence ID" value="NGN93837.1"/>
    <property type="molecule type" value="Genomic_DNA"/>
</dbReference>
<evidence type="ECO:0000256" key="1">
    <source>
        <dbReference type="ARBA" id="ARBA00004162"/>
    </source>
</evidence>
<dbReference type="GO" id="GO:0005886">
    <property type="term" value="C:plasma membrane"/>
    <property type="evidence" value="ECO:0007669"/>
    <property type="project" value="UniProtKB-SubCell"/>
</dbReference>
<evidence type="ECO:0000256" key="6">
    <source>
        <dbReference type="ARBA" id="ARBA00022927"/>
    </source>
</evidence>
<comment type="caution">
    <text evidence="11">The sequence shown here is derived from an EMBL/GenBank/DDBJ whole genome shotgun (WGS) entry which is preliminary data.</text>
</comment>
<evidence type="ECO:0000256" key="5">
    <source>
        <dbReference type="ARBA" id="ARBA00022692"/>
    </source>
</evidence>
<evidence type="ECO:0000256" key="9">
    <source>
        <dbReference type="ARBA" id="ARBA00023136"/>
    </source>
</evidence>
<evidence type="ECO:0000313" key="12">
    <source>
        <dbReference type="Proteomes" id="UP000483261"/>
    </source>
</evidence>
<keyword evidence="8" id="KW-0811">Translocation</keyword>
<feature type="region of interest" description="Disordered" evidence="10">
    <location>
        <begin position="84"/>
        <end position="122"/>
    </location>
</feature>
<evidence type="ECO:0000256" key="2">
    <source>
        <dbReference type="ARBA" id="ARBA00006742"/>
    </source>
</evidence>
<organism evidence="11 12">
    <name type="scientific">Nocardioides turkmenicus</name>
    <dbReference type="NCBI Taxonomy" id="2711220"/>
    <lineage>
        <taxon>Bacteria</taxon>
        <taxon>Bacillati</taxon>
        <taxon>Actinomycetota</taxon>
        <taxon>Actinomycetes</taxon>
        <taxon>Propionibacteriales</taxon>
        <taxon>Nocardioidaceae</taxon>
        <taxon>Nocardioides</taxon>
    </lineage>
</organism>
<dbReference type="GO" id="GO:0015031">
    <property type="term" value="P:protein transport"/>
    <property type="evidence" value="ECO:0007669"/>
    <property type="project" value="UniProtKB-KW"/>
</dbReference>
<evidence type="ECO:0000256" key="8">
    <source>
        <dbReference type="ARBA" id="ARBA00023010"/>
    </source>
</evidence>
<keyword evidence="5" id="KW-0812">Transmembrane</keyword>
<dbReference type="Pfam" id="PF02699">
    <property type="entry name" value="YajC"/>
    <property type="match status" value="1"/>
</dbReference>
<evidence type="ECO:0000313" key="11">
    <source>
        <dbReference type="EMBL" id="NGN93837.1"/>
    </source>
</evidence>
<dbReference type="AlphaFoldDB" id="A0A6M1RBU4"/>
<keyword evidence="9" id="KW-0472">Membrane</keyword>
<dbReference type="Proteomes" id="UP000483261">
    <property type="component" value="Unassembled WGS sequence"/>
</dbReference>
<comment type="similarity">
    <text evidence="2">Belongs to the YajC family.</text>
</comment>
<name>A0A6M1RBU4_9ACTN</name>
<dbReference type="InterPro" id="IPR003849">
    <property type="entry name" value="Preprotein_translocase_YajC"/>
</dbReference>
<accession>A0A6M1RBU4</accession>
<dbReference type="PANTHER" id="PTHR33909:SF1">
    <property type="entry name" value="SEC TRANSLOCON ACCESSORY COMPLEX SUBUNIT YAJC"/>
    <property type="match status" value="1"/>
</dbReference>
<proteinExistence type="inferred from homology"/>
<evidence type="ECO:0000256" key="4">
    <source>
        <dbReference type="ARBA" id="ARBA00022475"/>
    </source>
</evidence>
<gene>
    <name evidence="11" type="primary">yajC</name>
    <name evidence="11" type="ORF">G5C66_13920</name>
</gene>
<keyword evidence="7" id="KW-1133">Transmembrane helix</keyword>
<keyword evidence="6" id="KW-0653">Protein transport</keyword>
<evidence type="ECO:0000256" key="10">
    <source>
        <dbReference type="SAM" id="MobiDB-lite"/>
    </source>
</evidence>
<protein>
    <submittedName>
        <fullName evidence="11">Preprotein translocase subunit YajC</fullName>
    </submittedName>
</protein>
<evidence type="ECO:0000256" key="3">
    <source>
        <dbReference type="ARBA" id="ARBA00022448"/>
    </source>
</evidence>